<dbReference type="InterPro" id="IPR012337">
    <property type="entry name" value="RNaseH-like_sf"/>
</dbReference>
<gene>
    <name evidence="2" type="ORF">TSUD_398900</name>
</gene>
<dbReference type="AlphaFoldDB" id="A0A2Z6NMZ5"/>
<keyword evidence="3" id="KW-1185">Reference proteome</keyword>
<protein>
    <recommendedName>
        <fullName evidence="1">RNase H type-1 domain-containing protein</fullName>
    </recommendedName>
</protein>
<dbReference type="EMBL" id="DF973971">
    <property type="protein sequence ID" value="GAU43413.1"/>
    <property type="molecule type" value="Genomic_DNA"/>
</dbReference>
<name>A0A2Z6NMZ5_TRISU</name>
<dbReference type="Gene3D" id="3.30.420.10">
    <property type="entry name" value="Ribonuclease H-like superfamily/Ribonuclease H"/>
    <property type="match status" value="1"/>
</dbReference>
<feature type="non-terminal residue" evidence="2">
    <location>
        <position position="1"/>
    </location>
</feature>
<dbReference type="Pfam" id="PF13456">
    <property type="entry name" value="RVT_3"/>
    <property type="match status" value="1"/>
</dbReference>
<evidence type="ECO:0000313" key="2">
    <source>
        <dbReference type="EMBL" id="GAU43413.1"/>
    </source>
</evidence>
<proteinExistence type="predicted"/>
<feature type="domain" description="RNase H type-1" evidence="1">
    <location>
        <begin position="84"/>
        <end position="207"/>
    </location>
</feature>
<dbReference type="InterPro" id="IPR044730">
    <property type="entry name" value="RNase_H-like_dom_plant"/>
</dbReference>
<dbReference type="Proteomes" id="UP000242715">
    <property type="component" value="Unassembled WGS sequence"/>
</dbReference>
<dbReference type="CDD" id="cd06222">
    <property type="entry name" value="RNase_H_like"/>
    <property type="match status" value="1"/>
</dbReference>
<dbReference type="PANTHER" id="PTHR47074">
    <property type="entry name" value="BNAC02G40300D PROTEIN"/>
    <property type="match status" value="1"/>
</dbReference>
<accession>A0A2Z6NMZ5</accession>
<evidence type="ECO:0000313" key="3">
    <source>
        <dbReference type="Proteomes" id="UP000242715"/>
    </source>
</evidence>
<evidence type="ECO:0000259" key="1">
    <source>
        <dbReference type="Pfam" id="PF13456"/>
    </source>
</evidence>
<dbReference type="GO" id="GO:0003676">
    <property type="term" value="F:nucleic acid binding"/>
    <property type="evidence" value="ECO:0007669"/>
    <property type="project" value="InterPro"/>
</dbReference>
<dbReference type="InterPro" id="IPR002156">
    <property type="entry name" value="RNaseH_domain"/>
</dbReference>
<dbReference type="GO" id="GO:0004523">
    <property type="term" value="F:RNA-DNA hybrid ribonuclease activity"/>
    <property type="evidence" value="ECO:0007669"/>
    <property type="project" value="InterPro"/>
</dbReference>
<dbReference type="InterPro" id="IPR036397">
    <property type="entry name" value="RNaseH_sf"/>
</dbReference>
<organism evidence="2 3">
    <name type="scientific">Trifolium subterraneum</name>
    <name type="common">Subterranean clover</name>
    <dbReference type="NCBI Taxonomy" id="3900"/>
    <lineage>
        <taxon>Eukaryota</taxon>
        <taxon>Viridiplantae</taxon>
        <taxon>Streptophyta</taxon>
        <taxon>Embryophyta</taxon>
        <taxon>Tracheophyta</taxon>
        <taxon>Spermatophyta</taxon>
        <taxon>Magnoliopsida</taxon>
        <taxon>eudicotyledons</taxon>
        <taxon>Gunneridae</taxon>
        <taxon>Pentapetalae</taxon>
        <taxon>rosids</taxon>
        <taxon>fabids</taxon>
        <taxon>Fabales</taxon>
        <taxon>Fabaceae</taxon>
        <taxon>Papilionoideae</taxon>
        <taxon>50 kb inversion clade</taxon>
        <taxon>NPAAA clade</taxon>
        <taxon>Hologalegina</taxon>
        <taxon>IRL clade</taxon>
        <taxon>Trifolieae</taxon>
        <taxon>Trifolium</taxon>
    </lineage>
</organism>
<sequence>FILQSLNKEQQEIFSVLLWSIWKRRNAKVWDNITESNTNVYERAQHLLTSWKHAQQTRSYANTPQPVQQRTNWEKPSQGRCKCNIDASFSSTHNKVGIDTCIRDDQGRYMAAKIEWLEPILDVEIGEAMGLFSAVKWMDELWLSDVDFEMDCKRVVDCLHSSRTYNSDLGDILRDCRVILATNLVNSHVKFIRRQANEVAHRLAREATSLASFHIFIDIPTCIYDIIMNEMR</sequence>
<dbReference type="PANTHER" id="PTHR47074:SF48">
    <property type="entry name" value="POLYNUCLEOTIDYL TRANSFERASE, RIBONUCLEASE H-LIKE SUPERFAMILY PROTEIN"/>
    <property type="match status" value="1"/>
</dbReference>
<dbReference type="OrthoDB" id="1427310at2759"/>
<dbReference type="SUPFAM" id="SSF53098">
    <property type="entry name" value="Ribonuclease H-like"/>
    <property type="match status" value="1"/>
</dbReference>
<reference evidence="3" key="1">
    <citation type="journal article" date="2017" name="Front. Plant Sci.">
        <title>Climate Clever Clovers: New Paradigm to Reduce the Environmental Footprint of Ruminants by Breeding Low Methanogenic Forages Utilizing Haplotype Variation.</title>
        <authorList>
            <person name="Kaur P."/>
            <person name="Appels R."/>
            <person name="Bayer P.E."/>
            <person name="Keeble-Gagnere G."/>
            <person name="Wang J."/>
            <person name="Hirakawa H."/>
            <person name="Shirasawa K."/>
            <person name="Vercoe P."/>
            <person name="Stefanova K."/>
            <person name="Durmic Z."/>
            <person name="Nichols P."/>
            <person name="Revell C."/>
            <person name="Isobe S.N."/>
            <person name="Edwards D."/>
            <person name="Erskine W."/>
        </authorList>
    </citation>
    <scope>NUCLEOTIDE SEQUENCE [LARGE SCALE GENOMIC DNA]</scope>
    <source>
        <strain evidence="3">cv. Daliak</strain>
    </source>
</reference>
<dbReference type="InterPro" id="IPR052929">
    <property type="entry name" value="RNase_H-like_EbsB-rel"/>
</dbReference>